<feature type="non-terminal residue" evidence="3">
    <location>
        <position position="1"/>
    </location>
</feature>
<dbReference type="EMBL" id="RLII01000053">
    <property type="protein sequence ID" value="RXE57594.1"/>
    <property type="molecule type" value="Genomic_DNA"/>
</dbReference>
<evidence type="ECO:0000259" key="2">
    <source>
        <dbReference type="Pfam" id="PF25023"/>
    </source>
</evidence>
<accession>A0A4Q0I076</accession>
<dbReference type="OrthoDB" id="9771173at2"/>
<keyword evidence="1" id="KW-0677">Repeat</keyword>
<dbReference type="Pfam" id="PF25023">
    <property type="entry name" value="TEN_YD-shell"/>
    <property type="match status" value="1"/>
</dbReference>
<feature type="domain" description="Teneurin-like YD-shell" evidence="2">
    <location>
        <begin position="65"/>
        <end position="265"/>
    </location>
</feature>
<evidence type="ECO:0000256" key="1">
    <source>
        <dbReference type="ARBA" id="ARBA00022737"/>
    </source>
</evidence>
<keyword evidence="4" id="KW-1185">Reference proteome</keyword>
<dbReference type="RefSeq" id="WP_155522924.1">
    <property type="nucleotide sequence ID" value="NZ_RLII01000053.1"/>
</dbReference>
<name>A0A4Q0I076_9FIRM</name>
<dbReference type="InterPro" id="IPR029058">
    <property type="entry name" value="AB_hydrolase_fold"/>
</dbReference>
<dbReference type="Gene3D" id="2.180.10.10">
    <property type="entry name" value="RHS repeat-associated core"/>
    <property type="match status" value="1"/>
</dbReference>
<organism evidence="3 4">
    <name type="scientific">Acetivibrio mesophilus</name>
    <dbReference type="NCBI Taxonomy" id="2487273"/>
    <lineage>
        <taxon>Bacteria</taxon>
        <taxon>Bacillati</taxon>
        <taxon>Bacillota</taxon>
        <taxon>Clostridia</taxon>
        <taxon>Eubacteriales</taxon>
        <taxon>Oscillospiraceae</taxon>
        <taxon>Acetivibrio</taxon>
    </lineage>
</organism>
<dbReference type="InterPro" id="IPR056823">
    <property type="entry name" value="TEN-like_YD-shell"/>
</dbReference>
<evidence type="ECO:0000313" key="4">
    <source>
        <dbReference type="Proteomes" id="UP000289166"/>
    </source>
</evidence>
<dbReference type="SUPFAM" id="SSF53474">
    <property type="entry name" value="alpha/beta-Hydrolases"/>
    <property type="match status" value="1"/>
</dbReference>
<dbReference type="InterPro" id="IPR050708">
    <property type="entry name" value="T6SS_VgrG/RHS"/>
</dbReference>
<dbReference type="Proteomes" id="UP000289166">
    <property type="component" value="Unassembled WGS sequence"/>
</dbReference>
<dbReference type="Gene3D" id="3.40.50.1820">
    <property type="entry name" value="alpha/beta hydrolase"/>
    <property type="match status" value="1"/>
</dbReference>
<dbReference type="PANTHER" id="PTHR32305">
    <property type="match status" value="1"/>
</dbReference>
<protein>
    <submittedName>
        <fullName evidence="3">RHS repeat protein</fullName>
    </submittedName>
</protein>
<dbReference type="AlphaFoldDB" id="A0A4Q0I076"/>
<reference evidence="4" key="1">
    <citation type="submission" date="2018-11" db="EMBL/GenBank/DDBJ databases">
        <title>Genome sequencing of a novel mesophilic and cellulolytic organism within the genus Hungateiclostridium.</title>
        <authorList>
            <person name="Rettenmaier R."/>
            <person name="Liebl W."/>
            <person name="Zverlov V."/>
        </authorList>
    </citation>
    <scope>NUCLEOTIDE SEQUENCE [LARGE SCALE GENOMIC DNA]</scope>
    <source>
        <strain evidence="4">N2K1</strain>
    </source>
</reference>
<sequence length="563" mass="64065">KDSAKYEYNIDNTIAQILYGSGVCAKYEYNLDKNITRLLNIDPSGKEMFMYRYAYDGNGNQILKEENDKVTAYSYDALNRLEEVIYPGQVKERFTYDANGNRLKREFGDIWEHYEYDNCNRLIQRIKNGLTTEYEYDERGNLIREKEGQLNKLYGYDGFDRLTHVKNPDGTYMENIYDAENLRSISIENGKYNRYVYIGSSIACEVDEDWGLKDRIVRGHTILQKEDSNKDAYYYIHNAHGDITALTDGRGEVVNRYSYDAFGNISDCVETVDNRFKYSGEHTYVSNNPINYIDPTGHCKEGINFSYAIESILRRLRKNGLSSMQGLNWILDHLINSISYDAVEQTSEFGPTVMEAALIAKHVYSGDKGDELTGGWKMLEEPHMIGGLRMGVYGRMGEDGNMEYVIANAGTEPTSLIDWENNLKQPFGKSEDMINSLKYAKEFVKEHRNSNITFVGHSKGGAEAAGNAVLTNRNAMIFNPATVFLEAYGLKKSDYDAEMTAYIVEDEILNNIFGLISIPIDTAVYLPTQHLADTGIPIIDTINSVKNHSMKATIEAIEEWEGK</sequence>
<gene>
    <name evidence="3" type="ORF">EFD62_16890</name>
</gene>
<comment type="caution">
    <text evidence="3">The sequence shown here is derived from an EMBL/GenBank/DDBJ whole genome shotgun (WGS) entry which is preliminary data.</text>
</comment>
<proteinExistence type="predicted"/>
<dbReference type="PANTHER" id="PTHR32305:SF15">
    <property type="entry name" value="PROTEIN RHSA-RELATED"/>
    <property type="match status" value="1"/>
</dbReference>
<evidence type="ECO:0000313" key="3">
    <source>
        <dbReference type="EMBL" id="RXE57594.1"/>
    </source>
</evidence>
<dbReference type="Pfam" id="PF26363">
    <property type="entry name" value="Phospholipase-like"/>
    <property type="match status" value="1"/>
</dbReference>